<sequence length="65" mass="7036">MKRMQSSRWLSRSVEDSSREWKRFILNDPSGEVGCSESTVSMSDGLGGCLSTVAALALDVDPTPT</sequence>
<reference evidence="1" key="2">
    <citation type="submission" date="2025-09" db="UniProtKB">
        <authorList>
            <consortium name="Ensembl"/>
        </authorList>
    </citation>
    <scope>IDENTIFICATION</scope>
</reference>
<keyword evidence="2" id="KW-1185">Reference proteome</keyword>
<proteinExistence type="predicted"/>
<dbReference type="Ensembl" id="ENSOTST00005082194.2">
    <property type="protein sequence ID" value="ENSOTSP00005075868.1"/>
    <property type="gene ID" value="ENSOTSG00005035736.2"/>
</dbReference>
<accession>A0A8C8IET6</accession>
<name>A0A8C8IET6_ONCTS</name>
<evidence type="ECO:0000313" key="1">
    <source>
        <dbReference type="Ensembl" id="ENSOTSP00005075868.1"/>
    </source>
</evidence>
<dbReference type="AlphaFoldDB" id="A0A8C8IET6"/>
<organism evidence="1 2">
    <name type="scientific">Oncorhynchus tshawytscha</name>
    <name type="common">Chinook salmon</name>
    <name type="synonym">Salmo tshawytscha</name>
    <dbReference type="NCBI Taxonomy" id="74940"/>
    <lineage>
        <taxon>Eukaryota</taxon>
        <taxon>Metazoa</taxon>
        <taxon>Chordata</taxon>
        <taxon>Craniata</taxon>
        <taxon>Vertebrata</taxon>
        <taxon>Euteleostomi</taxon>
        <taxon>Actinopterygii</taxon>
        <taxon>Neopterygii</taxon>
        <taxon>Teleostei</taxon>
        <taxon>Protacanthopterygii</taxon>
        <taxon>Salmoniformes</taxon>
        <taxon>Salmonidae</taxon>
        <taxon>Salmoninae</taxon>
        <taxon>Oncorhynchus</taxon>
    </lineage>
</organism>
<dbReference type="GeneTree" id="ENSGT00990000211171"/>
<dbReference type="Proteomes" id="UP000694402">
    <property type="component" value="Unassembled WGS sequence"/>
</dbReference>
<evidence type="ECO:0000313" key="2">
    <source>
        <dbReference type="Proteomes" id="UP000694402"/>
    </source>
</evidence>
<protein>
    <submittedName>
        <fullName evidence="1">Uncharacterized protein</fullName>
    </submittedName>
</protein>
<reference evidence="1" key="1">
    <citation type="submission" date="2025-08" db="UniProtKB">
        <authorList>
            <consortium name="Ensembl"/>
        </authorList>
    </citation>
    <scope>IDENTIFICATION</scope>
</reference>